<name>A0A9Q1DTG1_CONCO</name>
<keyword evidence="4" id="KW-0378">Hydrolase</keyword>
<dbReference type="GO" id="GO:0030890">
    <property type="term" value="P:positive regulation of B cell proliferation"/>
    <property type="evidence" value="ECO:0007669"/>
    <property type="project" value="TreeGrafter"/>
</dbReference>
<feature type="chain" id="PRO_5040378756" description="ADP-ribosyl cyclase/cyclic ADP-ribose hydrolase" evidence="7">
    <location>
        <begin position="29"/>
        <end position="533"/>
    </location>
</feature>
<organism evidence="8 9">
    <name type="scientific">Conger conger</name>
    <name type="common">Conger eel</name>
    <name type="synonym">Muraena conger</name>
    <dbReference type="NCBI Taxonomy" id="82655"/>
    <lineage>
        <taxon>Eukaryota</taxon>
        <taxon>Metazoa</taxon>
        <taxon>Chordata</taxon>
        <taxon>Craniata</taxon>
        <taxon>Vertebrata</taxon>
        <taxon>Euteleostomi</taxon>
        <taxon>Actinopterygii</taxon>
        <taxon>Neopterygii</taxon>
        <taxon>Teleostei</taxon>
        <taxon>Anguilliformes</taxon>
        <taxon>Congridae</taxon>
        <taxon>Conger</taxon>
    </lineage>
</organism>
<feature type="signal peptide" evidence="7">
    <location>
        <begin position="1"/>
        <end position="28"/>
    </location>
</feature>
<dbReference type="Gene3D" id="1.20.82.10">
    <property type="entry name" value="ADP Ribosyl Cyclase, Chain A, domain 1"/>
    <property type="match status" value="2"/>
</dbReference>
<evidence type="ECO:0000256" key="2">
    <source>
        <dbReference type="ARBA" id="ARBA00011982"/>
    </source>
</evidence>
<dbReference type="GO" id="GO:0016740">
    <property type="term" value="F:transferase activity"/>
    <property type="evidence" value="ECO:0007669"/>
    <property type="project" value="UniProtKB-KW"/>
</dbReference>
<sequence>MNFDPFSVKASNMIGGLVILFFLPKALGAEMGTTDNLKEIVIGRCYNYVTLVNPSSRYDCEEIWGEFQRVVLRRKSCGVAVRDYHRLFHSMMQTLPCDRLLFWSKTHKLVHSYSAVTRHFWTLEDTLVGYMFNDLIWCGQDYGDPGFNFSSCPVWSTCVNHPVYSLWKQASENFAAAACGNITVLLNGSVRNAFSRESMFGSVELDSLNPRMVNHVNIKVVANLEGPVLESCSNGSILDLMKVLQDRGFRWTCTDSDLTLRILQCVQNPRQSSCQTCSRSLLEGQATGPSNDRITGNFTTAIISKCKLFLGDENSSENKCEEVWDAFSKAYVGKDPCEVPMEAYDPPVMQTVREKDACNRMLFWSKTKDIVHQFTEAKKCLLTLEDTLLGFVMDGQTWCSEKGSKETFTTGCPSWDKCERNPVRSFWNRASEAFAQAACGEVTAMLNGSISTPFNNNSIFASIEVKKFSGPKMRALNVVLVKTGNDTATCENDSLQTLQRVLNPSLKYTCKEVQRSKILDCISDPDRPCGDCW</sequence>
<dbReference type="GO" id="GO:0016849">
    <property type="term" value="F:phosphorus-oxygen lyase activity"/>
    <property type="evidence" value="ECO:0007669"/>
    <property type="project" value="TreeGrafter"/>
</dbReference>
<dbReference type="Proteomes" id="UP001152803">
    <property type="component" value="Unassembled WGS sequence"/>
</dbReference>
<accession>A0A9Q1DTG1</accession>
<gene>
    <name evidence="8" type="ORF">COCON_G00071020</name>
</gene>
<dbReference type="Pfam" id="PF02267">
    <property type="entry name" value="Rib_hydrolayse"/>
    <property type="match status" value="2"/>
</dbReference>
<keyword evidence="3" id="KW-0808">Transferase</keyword>
<keyword evidence="5" id="KW-0520">NAD</keyword>
<keyword evidence="7" id="KW-0732">Signal</keyword>
<dbReference type="EC" id="3.2.2.6" evidence="2"/>
<evidence type="ECO:0000256" key="6">
    <source>
        <dbReference type="ARBA" id="ARBA00023157"/>
    </source>
</evidence>
<dbReference type="SUPFAM" id="SSF52309">
    <property type="entry name" value="N-(deoxy)ribosyltransferase-like"/>
    <property type="match status" value="2"/>
</dbReference>
<keyword evidence="9" id="KW-1185">Reference proteome</keyword>
<proteinExistence type="inferred from homology"/>
<dbReference type="PANTHER" id="PTHR10912">
    <property type="entry name" value="ADP-RIBOSYL CYCLASE"/>
    <property type="match status" value="1"/>
</dbReference>
<dbReference type="CDD" id="cd04759">
    <property type="entry name" value="Rib_hydrolase"/>
    <property type="match status" value="1"/>
</dbReference>
<dbReference type="AlphaFoldDB" id="A0A9Q1DTG1"/>
<dbReference type="PANTHER" id="PTHR10912:SF8">
    <property type="entry name" value="ADP-RIBOSYL CYCLASE_CYCLIC ADP-RIBOSE HYDROLASE"/>
    <property type="match status" value="1"/>
</dbReference>
<dbReference type="EMBL" id="JAFJMO010000004">
    <property type="protein sequence ID" value="KAJ8280036.1"/>
    <property type="molecule type" value="Genomic_DNA"/>
</dbReference>
<dbReference type="InterPro" id="IPR003193">
    <property type="entry name" value="ADP-ribosyl_cyclase"/>
</dbReference>
<keyword evidence="6" id="KW-1015">Disulfide bond</keyword>
<evidence type="ECO:0000256" key="4">
    <source>
        <dbReference type="ARBA" id="ARBA00022801"/>
    </source>
</evidence>
<evidence type="ECO:0000313" key="8">
    <source>
        <dbReference type="EMBL" id="KAJ8280036.1"/>
    </source>
</evidence>
<protein>
    <recommendedName>
        <fullName evidence="2">ADP-ribosyl cyclase/cyclic ADP-ribose hydrolase</fullName>
        <ecNumber evidence="2">3.2.2.6</ecNumber>
    </recommendedName>
</protein>
<reference evidence="8" key="1">
    <citation type="journal article" date="2023" name="Science">
        <title>Genome structures resolve the early diversification of teleost fishes.</title>
        <authorList>
            <person name="Parey E."/>
            <person name="Louis A."/>
            <person name="Montfort J."/>
            <person name="Bouchez O."/>
            <person name="Roques C."/>
            <person name="Iampietro C."/>
            <person name="Lluch J."/>
            <person name="Castinel A."/>
            <person name="Donnadieu C."/>
            <person name="Desvignes T."/>
            <person name="Floi Bucao C."/>
            <person name="Jouanno E."/>
            <person name="Wen M."/>
            <person name="Mejri S."/>
            <person name="Dirks R."/>
            <person name="Jansen H."/>
            <person name="Henkel C."/>
            <person name="Chen W.J."/>
            <person name="Zahm M."/>
            <person name="Cabau C."/>
            <person name="Klopp C."/>
            <person name="Thompson A.W."/>
            <person name="Robinson-Rechavi M."/>
            <person name="Braasch I."/>
            <person name="Lecointre G."/>
            <person name="Bobe J."/>
            <person name="Postlethwait J.H."/>
            <person name="Berthelot C."/>
            <person name="Roest Crollius H."/>
            <person name="Guiguen Y."/>
        </authorList>
    </citation>
    <scope>NUCLEOTIDE SEQUENCE</scope>
    <source>
        <strain evidence="8">Concon-B</strain>
    </source>
</reference>
<evidence type="ECO:0000256" key="7">
    <source>
        <dbReference type="SAM" id="SignalP"/>
    </source>
</evidence>
<evidence type="ECO:0000256" key="1">
    <source>
        <dbReference type="ARBA" id="ARBA00005406"/>
    </source>
</evidence>
<evidence type="ECO:0000256" key="5">
    <source>
        <dbReference type="ARBA" id="ARBA00023027"/>
    </source>
</evidence>
<dbReference type="GO" id="GO:0061809">
    <property type="term" value="F:NAD+ nucleosidase activity, cyclic ADP-ribose generating"/>
    <property type="evidence" value="ECO:0007669"/>
    <property type="project" value="UniProtKB-EC"/>
</dbReference>
<dbReference type="Gene3D" id="3.40.50.720">
    <property type="entry name" value="NAD(P)-binding Rossmann-like Domain"/>
    <property type="match status" value="2"/>
</dbReference>
<dbReference type="OrthoDB" id="9944984at2759"/>
<evidence type="ECO:0000313" key="9">
    <source>
        <dbReference type="Proteomes" id="UP001152803"/>
    </source>
</evidence>
<dbReference type="GO" id="GO:0005886">
    <property type="term" value="C:plasma membrane"/>
    <property type="evidence" value="ECO:0007669"/>
    <property type="project" value="TreeGrafter"/>
</dbReference>
<evidence type="ECO:0000256" key="3">
    <source>
        <dbReference type="ARBA" id="ARBA00022679"/>
    </source>
</evidence>
<comment type="caution">
    <text evidence="8">The sequence shown here is derived from an EMBL/GenBank/DDBJ whole genome shotgun (WGS) entry which is preliminary data.</text>
</comment>
<comment type="similarity">
    <text evidence="1">Belongs to the ADP-ribosyl cyclase family.</text>
</comment>